<sequence>MASSSFGWGGFALRFVFALLLVLLTYNPEGWSFLHWVSRDVSQMIALKALAGVLLAVGWTIYIRATLRSLGPVGMILALALFGCMVWVLIDFKLVDTQSLRVVSYLVIFVISAVMAVGISWSHVRRRLSGQVDADDVDE</sequence>
<dbReference type="InterPro" id="IPR045387">
    <property type="entry name" value="DUF6524"/>
</dbReference>
<dbReference type="RefSeq" id="WP_083562966.1">
    <property type="nucleotide sequence ID" value="NZ_AQQV01000004.1"/>
</dbReference>
<keyword evidence="3" id="KW-1185">Reference proteome</keyword>
<feature type="transmembrane region" description="Helical" evidence="1">
    <location>
        <begin position="45"/>
        <end position="63"/>
    </location>
</feature>
<dbReference type="AlphaFoldDB" id="A0A1Y1SAE7"/>
<gene>
    <name evidence="2" type="ORF">ATO7_14298</name>
</gene>
<dbReference type="Proteomes" id="UP000192342">
    <property type="component" value="Unassembled WGS sequence"/>
</dbReference>
<reference evidence="2 3" key="1">
    <citation type="submission" date="2013-04" db="EMBL/GenBank/DDBJ databases">
        <title>Oceanococcus atlanticus 22II-S10r2 Genome Sequencing.</title>
        <authorList>
            <person name="Lai Q."/>
            <person name="Li G."/>
            <person name="Shao Z."/>
        </authorList>
    </citation>
    <scope>NUCLEOTIDE SEQUENCE [LARGE SCALE GENOMIC DNA]</scope>
    <source>
        <strain evidence="2 3">22II-S10r2</strain>
    </source>
</reference>
<organism evidence="2 3">
    <name type="scientific">Oceanococcus atlanticus</name>
    <dbReference type="NCBI Taxonomy" id="1317117"/>
    <lineage>
        <taxon>Bacteria</taxon>
        <taxon>Pseudomonadati</taxon>
        <taxon>Pseudomonadota</taxon>
        <taxon>Gammaproteobacteria</taxon>
        <taxon>Chromatiales</taxon>
        <taxon>Oceanococcaceae</taxon>
        <taxon>Oceanococcus</taxon>
    </lineage>
</organism>
<comment type="caution">
    <text evidence="2">The sequence shown here is derived from an EMBL/GenBank/DDBJ whole genome shotgun (WGS) entry which is preliminary data.</text>
</comment>
<protein>
    <recommendedName>
        <fullName evidence="4">Transmembrane protein</fullName>
    </recommendedName>
</protein>
<dbReference type="Pfam" id="PF20134">
    <property type="entry name" value="DUF6524"/>
    <property type="match status" value="1"/>
</dbReference>
<name>A0A1Y1SAE7_9GAMM</name>
<feature type="transmembrane region" description="Helical" evidence="1">
    <location>
        <begin position="6"/>
        <end position="24"/>
    </location>
</feature>
<feature type="transmembrane region" description="Helical" evidence="1">
    <location>
        <begin position="69"/>
        <end position="90"/>
    </location>
</feature>
<accession>A0A1Y1SAE7</accession>
<evidence type="ECO:0000313" key="3">
    <source>
        <dbReference type="Proteomes" id="UP000192342"/>
    </source>
</evidence>
<dbReference type="EMBL" id="AQQV01000004">
    <property type="protein sequence ID" value="ORE85400.1"/>
    <property type="molecule type" value="Genomic_DNA"/>
</dbReference>
<keyword evidence="1" id="KW-0472">Membrane</keyword>
<feature type="transmembrane region" description="Helical" evidence="1">
    <location>
        <begin position="102"/>
        <end position="121"/>
    </location>
</feature>
<evidence type="ECO:0008006" key="4">
    <source>
        <dbReference type="Google" id="ProtNLM"/>
    </source>
</evidence>
<keyword evidence="1" id="KW-1133">Transmembrane helix</keyword>
<dbReference type="OrthoDB" id="7272344at2"/>
<evidence type="ECO:0000313" key="2">
    <source>
        <dbReference type="EMBL" id="ORE85400.1"/>
    </source>
</evidence>
<keyword evidence="1" id="KW-0812">Transmembrane</keyword>
<proteinExistence type="predicted"/>
<evidence type="ECO:0000256" key="1">
    <source>
        <dbReference type="SAM" id="Phobius"/>
    </source>
</evidence>
<dbReference type="STRING" id="1317117.ATO7_14298"/>